<dbReference type="InterPro" id="IPR004696">
    <property type="entry name" value="Tpt_PEP_transl"/>
</dbReference>
<feature type="transmembrane region" description="Helical" evidence="10">
    <location>
        <begin position="210"/>
        <end position="236"/>
    </location>
</feature>
<organism evidence="12 13">
    <name type="scientific">Nicotiana sylvestris</name>
    <name type="common">Wood tobacco</name>
    <name type="synonym">South American tobacco</name>
    <dbReference type="NCBI Taxonomy" id="4096"/>
    <lineage>
        <taxon>Eukaryota</taxon>
        <taxon>Viridiplantae</taxon>
        <taxon>Streptophyta</taxon>
        <taxon>Embryophyta</taxon>
        <taxon>Tracheophyta</taxon>
        <taxon>Spermatophyta</taxon>
        <taxon>Magnoliopsida</taxon>
        <taxon>eudicotyledons</taxon>
        <taxon>Gunneridae</taxon>
        <taxon>Pentapetalae</taxon>
        <taxon>asterids</taxon>
        <taxon>lamiids</taxon>
        <taxon>Solanales</taxon>
        <taxon>Solanaceae</taxon>
        <taxon>Nicotianoideae</taxon>
        <taxon>Nicotianeae</taxon>
        <taxon>Nicotiana</taxon>
    </lineage>
</organism>
<reference evidence="12" key="1">
    <citation type="journal article" date="2013" name="Genome Biol.">
        <title>Reference genomes and transcriptomes of Nicotiana sylvestris and Nicotiana tomentosiformis.</title>
        <authorList>
            <person name="Sierro N."/>
            <person name="Battey J.N."/>
            <person name="Ouadi S."/>
            <person name="Bovet L."/>
            <person name="Goepfert S."/>
            <person name="Bakaher N."/>
            <person name="Peitsch M.C."/>
            <person name="Ivanov N.V."/>
        </authorList>
    </citation>
    <scope>NUCLEOTIDE SEQUENCE [LARGE SCALE GENOMIC DNA]</scope>
</reference>
<evidence type="ECO:0000256" key="6">
    <source>
        <dbReference type="ARBA" id="ARBA00022946"/>
    </source>
</evidence>
<evidence type="ECO:0000256" key="8">
    <source>
        <dbReference type="ARBA" id="ARBA00023136"/>
    </source>
</evidence>
<dbReference type="AlphaFoldDB" id="A0A1U7VFV4"/>
<gene>
    <name evidence="13" type="primary">LOC104215620</name>
</gene>
<feature type="transmembrane region" description="Helical" evidence="10">
    <location>
        <begin position="139"/>
        <end position="158"/>
    </location>
</feature>
<dbReference type="InterPro" id="IPR004853">
    <property type="entry name" value="Sugar_P_trans_dom"/>
</dbReference>
<evidence type="ECO:0000259" key="11">
    <source>
        <dbReference type="Pfam" id="PF03151"/>
    </source>
</evidence>
<feature type="compositionally biased region" description="Polar residues" evidence="9">
    <location>
        <begin position="1"/>
        <end position="16"/>
    </location>
</feature>
<dbReference type="PANTHER" id="PTHR11132">
    <property type="entry name" value="SOLUTE CARRIER FAMILY 35"/>
    <property type="match status" value="1"/>
</dbReference>
<evidence type="ECO:0000256" key="4">
    <source>
        <dbReference type="ARBA" id="ARBA00022640"/>
    </source>
</evidence>
<keyword evidence="3" id="KW-0150">Chloroplast</keyword>
<dbReference type="eggNOG" id="KOG1441">
    <property type="taxonomic scope" value="Eukaryota"/>
</dbReference>
<evidence type="ECO:0000313" key="13">
    <source>
        <dbReference type="RefSeq" id="XP_009763766.1"/>
    </source>
</evidence>
<dbReference type="Proteomes" id="UP000189701">
    <property type="component" value="Unplaced"/>
</dbReference>
<dbReference type="NCBIfam" id="TIGR00817">
    <property type="entry name" value="tpt"/>
    <property type="match status" value="1"/>
</dbReference>
<feature type="region of interest" description="Disordered" evidence="9">
    <location>
        <begin position="1"/>
        <end position="20"/>
    </location>
</feature>
<feature type="transmembrane region" description="Helical" evidence="10">
    <location>
        <begin position="379"/>
        <end position="398"/>
    </location>
</feature>
<dbReference type="OrthoDB" id="6418713at2759"/>
<evidence type="ECO:0000256" key="9">
    <source>
        <dbReference type="SAM" id="MobiDB-lite"/>
    </source>
</evidence>
<evidence type="ECO:0000256" key="2">
    <source>
        <dbReference type="ARBA" id="ARBA00022448"/>
    </source>
</evidence>
<dbReference type="GeneID" id="104215620"/>
<dbReference type="InterPro" id="IPR050186">
    <property type="entry name" value="TPT_transporter"/>
</dbReference>
<dbReference type="KEGG" id="nsy:104215620"/>
<evidence type="ECO:0000256" key="10">
    <source>
        <dbReference type="SAM" id="Phobius"/>
    </source>
</evidence>
<evidence type="ECO:0000256" key="1">
    <source>
        <dbReference type="ARBA" id="ARBA00004508"/>
    </source>
</evidence>
<name>A0A1U7VFV4_NICSY</name>
<sequence>MQSTAISFSPSISLPSKNPHHPISLSPSRLPLRFGSANGINTTAPRILNSVRCSSSSSKLNGSGWISDPLPVPERESSGVTVRATSSEPESSAGEEEAPKSKPLADTLVLGSLFGLWYIFNIYFNIYNKQVLKTFHYPVTITLAQLAVGTVLVIFMWTSNLYRRPKISGAQIAAILPLAVVHTLGNLFTNMSLGKVSVSFTHTIKAMEPFFSVVLSAMFLGEFPTLWVISSLVPIVGGVGLASLTEASFNWAGFWSAMASNLTNQSRNVLSKKFMVRKEESLDNITLFSIITIMSFILLAPFAFFMEGVKFTPAYLEAAGLNVNQIYTRSLLAALCFHAYQQISYMILQRVSPVTHSVGNCVKRVVVIVTSVLSFHTPVSPINAIGTGVALAGVFLYSRVKGIKPKSKTACK</sequence>
<dbReference type="InterPro" id="IPR037185">
    <property type="entry name" value="EmrE-like"/>
</dbReference>
<dbReference type="GO" id="GO:0031969">
    <property type="term" value="C:chloroplast membrane"/>
    <property type="evidence" value="ECO:0007669"/>
    <property type="project" value="UniProtKB-SubCell"/>
</dbReference>
<dbReference type="RefSeq" id="XP_009763766.1">
    <property type="nucleotide sequence ID" value="XM_009765464.1"/>
</dbReference>
<comment type="subcellular location">
    <subcellularLocation>
        <location evidence="1">Plastid</location>
        <location evidence="1">Chloroplast membrane</location>
        <topology evidence="1">Multi-pass membrane protein</topology>
    </subcellularLocation>
</comment>
<keyword evidence="4" id="KW-0934">Plastid</keyword>
<feature type="region of interest" description="Disordered" evidence="9">
    <location>
        <begin position="55"/>
        <end position="99"/>
    </location>
</feature>
<dbReference type="SUPFAM" id="SSF103481">
    <property type="entry name" value="Multidrug resistance efflux transporter EmrE"/>
    <property type="match status" value="2"/>
</dbReference>
<feature type="domain" description="Sugar phosphate transporter" evidence="11">
    <location>
        <begin position="109"/>
        <end position="398"/>
    </location>
</feature>
<protein>
    <submittedName>
        <fullName evidence="13">Phosphoenolpyruvate/phosphate translocator 1, chloroplastic-like</fullName>
    </submittedName>
</protein>
<feature type="transmembrane region" description="Helical" evidence="10">
    <location>
        <begin position="170"/>
        <end position="189"/>
    </location>
</feature>
<reference evidence="13" key="2">
    <citation type="submission" date="2025-08" db="UniProtKB">
        <authorList>
            <consortium name="RefSeq"/>
        </authorList>
    </citation>
    <scope>IDENTIFICATION</scope>
    <source>
        <tissue evidence="13">Leaf</tissue>
    </source>
</reference>
<evidence type="ECO:0000313" key="12">
    <source>
        <dbReference type="Proteomes" id="UP000189701"/>
    </source>
</evidence>
<evidence type="ECO:0000256" key="5">
    <source>
        <dbReference type="ARBA" id="ARBA00022692"/>
    </source>
</evidence>
<accession>A0A1U7VFV4</accession>
<evidence type="ECO:0000256" key="3">
    <source>
        <dbReference type="ARBA" id="ARBA00022528"/>
    </source>
</evidence>
<dbReference type="GO" id="GO:0015605">
    <property type="term" value="F:organophosphate ester transmembrane transporter activity"/>
    <property type="evidence" value="ECO:0007669"/>
    <property type="project" value="UniProtKB-ARBA"/>
</dbReference>
<dbReference type="Pfam" id="PF03151">
    <property type="entry name" value="TPT"/>
    <property type="match status" value="1"/>
</dbReference>
<feature type="transmembrane region" description="Helical" evidence="10">
    <location>
        <begin position="108"/>
        <end position="127"/>
    </location>
</feature>
<keyword evidence="8 10" id="KW-0472">Membrane</keyword>
<keyword evidence="5 10" id="KW-0812">Transmembrane</keyword>
<dbReference type="GO" id="GO:0015120">
    <property type="term" value="F:phosphoglycerate transmembrane transporter activity"/>
    <property type="evidence" value="ECO:0007669"/>
    <property type="project" value="UniProtKB-ARBA"/>
</dbReference>
<feature type="transmembrane region" description="Helical" evidence="10">
    <location>
        <begin position="285"/>
        <end position="306"/>
    </location>
</feature>
<keyword evidence="7 10" id="KW-1133">Transmembrane helix</keyword>
<keyword evidence="2" id="KW-0813">Transport</keyword>
<keyword evidence="12" id="KW-1185">Reference proteome</keyword>
<proteinExistence type="predicted"/>
<evidence type="ECO:0000256" key="7">
    <source>
        <dbReference type="ARBA" id="ARBA00022989"/>
    </source>
</evidence>
<keyword evidence="6" id="KW-0809">Transit peptide</keyword>